<dbReference type="GO" id="GO:0006508">
    <property type="term" value="P:proteolysis"/>
    <property type="evidence" value="ECO:0007669"/>
    <property type="project" value="UniProtKB-KW"/>
</dbReference>
<name>A0A7V2B167_RHOMR</name>
<organism evidence="7">
    <name type="scientific">Rhodothermus marinus</name>
    <name type="common">Rhodothermus obamensis</name>
    <dbReference type="NCBI Taxonomy" id="29549"/>
    <lineage>
        <taxon>Bacteria</taxon>
        <taxon>Pseudomonadati</taxon>
        <taxon>Rhodothermota</taxon>
        <taxon>Rhodothermia</taxon>
        <taxon>Rhodothermales</taxon>
        <taxon>Rhodothermaceae</taxon>
        <taxon>Rhodothermus</taxon>
    </lineage>
</organism>
<comment type="caution">
    <text evidence="7">The sequence shown here is derived from an EMBL/GenBank/DDBJ whole genome shotgun (WGS) entry which is preliminary data.</text>
</comment>
<comment type="similarity">
    <text evidence="1">Belongs to the peptidase C40 family.</text>
</comment>
<keyword evidence="5" id="KW-0788">Thiol protease</keyword>
<evidence type="ECO:0000259" key="6">
    <source>
        <dbReference type="PROSITE" id="PS51935"/>
    </source>
</evidence>
<keyword evidence="3" id="KW-0732">Signal</keyword>
<gene>
    <name evidence="7" type="ORF">ENO59_07880</name>
</gene>
<evidence type="ECO:0000256" key="3">
    <source>
        <dbReference type="ARBA" id="ARBA00022729"/>
    </source>
</evidence>
<dbReference type="InterPro" id="IPR038765">
    <property type="entry name" value="Papain-like_cys_pep_sf"/>
</dbReference>
<keyword evidence="2" id="KW-0645">Protease</keyword>
<evidence type="ECO:0000256" key="4">
    <source>
        <dbReference type="ARBA" id="ARBA00022801"/>
    </source>
</evidence>
<dbReference type="PROSITE" id="PS51935">
    <property type="entry name" value="NLPC_P60"/>
    <property type="match status" value="1"/>
</dbReference>
<dbReference type="GO" id="GO:0008234">
    <property type="term" value="F:cysteine-type peptidase activity"/>
    <property type="evidence" value="ECO:0007669"/>
    <property type="project" value="UniProtKB-KW"/>
</dbReference>
<evidence type="ECO:0000256" key="2">
    <source>
        <dbReference type="ARBA" id="ARBA00022670"/>
    </source>
</evidence>
<protein>
    <submittedName>
        <fullName evidence="7">Hydrolase Nlp/P60</fullName>
    </submittedName>
</protein>
<evidence type="ECO:0000313" key="7">
    <source>
        <dbReference type="EMBL" id="HER96422.1"/>
    </source>
</evidence>
<sequence length="172" mass="19308">MQAGFRFLGLCLALLTTIGCRTSGALLEPSSQETALQQRLWEAAARWEGTPHRWGGIDHQGIDCSGLVVRIYQEVFGLTLPRTTDAQARLGQPVSLHELQAGDLVFFRIDPKNRHVGIYLGEGLFIHAASSTGVTRSRLAEPYWQRHYWMARRLRSQQPETATPMHTPSIGW</sequence>
<keyword evidence="4 7" id="KW-0378">Hydrolase</keyword>
<evidence type="ECO:0000256" key="1">
    <source>
        <dbReference type="ARBA" id="ARBA00007074"/>
    </source>
</evidence>
<dbReference type="Gene3D" id="3.90.1720.10">
    <property type="entry name" value="endopeptidase domain like (from Nostoc punctiforme)"/>
    <property type="match status" value="1"/>
</dbReference>
<dbReference type="PANTHER" id="PTHR47360">
    <property type="entry name" value="MUREIN DD-ENDOPEPTIDASE MEPS/MUREIN LD-CARBOXYPEPTIDASE"/>
    <property type="match status" value="1"/>
</dbReference>
<proteinExistence type="inferred from homology"/>
<dbReference type="PROSITE" id="PS51257">
    <property type="entry name" value="PROKAR_LIPOPROTEIN"/>
    <property type="match status" value="1"/>
</dbReference>
<dbReference type="AlphaFoldDB" id="A0A7V2B167"/>
<dbReference type="InterPro" id="IPR000064">
    <property type="entry name" value="NLP_P60_dom"/>
</dbReference>
<reference evidence="7" key="1">
    <citation type="journal article" date="2020" name="mSystems">
        <title>Genome- and Community-Level Interaction Insights into Carbon Utilization and Element Cycling Functions of Hydrothermarchaeota in Hydrothermal Sediment.</title>
        <authorList>
            <person name="Zhou Z."/>
            <person name="Liu Y."/>
            <person name="Xu W."/>
            <person name="Pan J."/>
            <person name="Luo Z.H."/>
            <person name="Li M."/>
        </authorList>
    </citation>
    <scope>NUCLEOTIDE SEQUENCE [LARGE SCALE GENOMIC DNA]</scope>
    <source>
        <strain evidence="7">SpSt-143</strain>
    </source>
</reference>
<accession>A0A7V2B167</accession>
<dbReference type="SUPFAM" id="SSF54001">
    <property type="entry name" value="Cysteine proteinases"/>
    <property type="match status" value="1"/>
</dbReference>
<evidence type="ECO:0000256" key="5">
    <source>
        <dbReference type="ARBA" id="ARBA00022807"/>
    </source>
</evidence>
<feature type="domain" description="NlpC/P60" evidence="6">
    <location>
        <begin position="34"/>
        <end position="155"/>
    </location>
</feature>
<dbReference type="Pfam" id="PF00877">
    <property type="entry name" value="NLPC_P60"/>
    <property type="match status" value="1"/>
</dbReference>
<dbReference type="PANTHER" id="PTHR47360:SF1">
    <property type="entry name" value="ENDOPEPTIDASE NLPC-RELATED"/>
    <property type="match status" value="1"/>
</dbReference>
<dbReference type="EMBL" id="DSGB01000005">
    <property type="protein sequence ID" value="HER96422.1"/>
    <property type="molecule type" value="Genomic_DNA"/>
</dbReference>
<dbReference type="InterPro" id="IPR052062">
    <property type="entry name" value="Murein_DD/LD_carboxypeptidase"/>
</dbReference>